<evidence type="ECO:0000256" key="1">
    <source>
        <dbReference type="ARBA" id="ARBA00023015"/>
    </source>
</evidence>
<sequence length="120" mass="13551">MGLCVESCFVRTPETADLCSVHWMAREFGDKWSLPVLCQLSAGPLRFLQLKRALGVVSQRMLTRTLKKLEKIGVVARTERLGPSPQVSYELTQSGQSVYEAVRLLNVWMAKHDLTMLKKS</sequence>
<dbReference type="InterPro" id="IPR036390">
    <property type="entry name" value="WH_DNA-bd_sf"/>
</dbReference>
<organism evidence="5 6">
    <name type="scientific">Rhizomicrobium electricum</name>
    <dbReference type="NCBI Taxonomy" id="480070"/>
    <lineage>
        <taxon>Bacteria</taxon>
        <taxon>Pseudomonadati</taxon>
        <taxon>Pseudomonadota</taxon>
        <taxon>Alphaproteobacteria</taxon>
        <taxon>Micropepsales</taxon>
        <taxon>Micropepsaceae</taxon>
        <taxon>Rhizomicrobium</taxon>
    </lineage>
</organism>
<evidence type="ECO:0000256" key="2">
    <source>
        <dbReference type="ARBA" id="ARBA00023125"/>
    </source>
</evidence>
<keyword evidence="3" id="KW-0804">Transcription</keyword>
<name>A0ABP3NYD1_9PROT</name>
<dbReference type="EMBL" id="BAAADD010000001">
    <property type="protein sequence ID" value="GAA0556100.1"/>
    <property type="molecule type" value="Genomic_DNA"/>
</dbReference>
<keyword evidence="6" id="KW-1185">Reference proteome</keyword>
<dbReference type="PANTHER" id="PTHR33204:SF39">
    <property type="entry name" value="TRANSCRIPTIONAL REGULATORY PROTEIN"/>
    <property type="match status" value="1"/>
</dbReference>
<gene>
    <name evidence="5" type="ORF">GCM10008942_00720</name>
</gene>
<keyword evidence="2" id="KW-0238">DNA-binding</keyword>
<dbReference type="PANTHER" id="PTHR33204">
    <property type="entry name" value="TRANSCRIPTIONAL REGULATOR, MARR FAMILY"/>
    <property type="match status" value="1"/>
</dbReference>
<proteinExistence type="predicted"/>
<accession>A0ABP3NYD1</accession>
<comment type="caution">
    <text evidence="5">The sequence shown here is derived from an EMBL/GenBank/DDBJ whole genome shotgun (WGS) entry which is preliminary data.</text>
</comment>
<feature type="domain" description="HTH hxlR-type" evidence="4">
    <location>
        <begin position="19"/>
        <end position="117"/>
    </location>
</feature>
<dbReference type="PROSITE" id="PS51118">
    <property type="entry name" value="HTH_HXLR"/>
    <property type="match status" value="1"/>
</dbReference>
<protein>
    <recommendedName>
        <fullName evidence="4">HTH hxlR-type domain-containing protein</fullName>
    </recommendedName>
</protein>
<dbReference type="InterPro" id="IPR002577">
    <property type="entry name" value="HTH_HxlR"/>
</dbReference>
<evidence type="ECO:0000313" key="5">
    <source>
        <dbReference type="EMBL" id="GAA0556100.1"/>
    </source>
</evidence>
<evidence type="ECO:0000313" key="6">
    <source>
        <dbReference type="Proteomes" id="UP001499951"/>
    </source>
</evidence>
<dbReference type="SUPFAM" id="SSF46785">
    <property type="entry name" value="Winged helix' DNA-binding domain"/>
    <property type="match status" value="1"/>
</dbReference>
<dbReference type="Proteomes" id="UP001499951">
    <property type="component" value="Unassembled WGS sequence"/>
</dbReference>
<dbReference type="Pfam" id="PF01638">
    <property type="entry name" value="HxlR"/>
    <property type="match status" value="1"/>
</dbReference>
<evidence type="ECO:0000256" key="3">
    <source>
        <dbReference type="ARBA" id="ARBA00023163"/>
    </source>
</evidence>
<evidence type="ECO:0000259" key="4">
    <source>
        <dbReference type="PROSITE" id="PS51118"/>
    </source>
</evidence>
<keyword evidence="1" id="KW-0805">Transcription regulation</keyword>
<reference evidence="6" key="1">
    <citation type="journal article" date="2019" name="Int. J. Syst. Evol. Microbiol.">
        <title>The Global Catalogue of Microorganisms (GCM) 10K type strain sequencing project: providing services to taxonomists for standard genome sequencing and annotation.</title>
        <authorList>
            <consortium name="The Broad Institute Genomics Platform"/>
            <consortium name="The Broad Institute Genome Sequencing Center for Infectious Disease"/>
            <person name="Wu L."/>
            <person name="Ma J."/>
        </authorList>
    </citation>
    <scope>NUCLEOTIDE SEQUENCE [LARGE SCALE GENOMIC DNA]</scope>
    <source>
        <strain evidence="6">JCM 15089</strain>
    </source>
</reference>
<dbReference type="Gene3D" id="1.10.10.10">
    <property type="entry name" value="Winged helix-like DNA-binding domain superfamily/Winged helix DNA-binding domain"/>
    <property type="match status" value="1"/>
</dbReference>
<dbReference type="InterPro" id="IPR036388">
    <property type="entry name" value="WH-like_DNA-bd_sf"/>
</dbReference>